<sequence length="288" mass="30203">MATNSVNTNTGAMVALQQLNRTGDALAMTQKRISTGYRVSDAKDDGAAFAVAQSVRADVAGLQSANEQLGGVKGILDTTLAGITKVSEKMSDMKALLVKLSDDTINTDQRSQYGKQYTDLQNEMSSTLRDASYNGRALIDSSGAAFVVSSGAVPANLVAADVVTVRNELATTYTIGMVDGAGLVVDDVPPDAATARAALDDGGNFSTVMNALNDSLNTFGSSSRYVDSQISFNKEKMDSLEGGIGSLVDADLAKESARLQALQIRQQLGTQSLSIANQSPQQLLSLFK</sequence>
<keyword evidence="6" id="KW-0969">Cilium</keyword>
<evidence type="ECO:0000256" key="1">
    <source>
        <dbReference type="ARBA" id="ARBA00005709"/>
    </source>
</evidence>
<dbReference type="Gene3D" id="1.20.1330.10">
    <property type="entry name" value="f41 fragment of flagellin, N-terminal domain"/>
    <property type="match status" value="1"/>
</dbReference>
<dbReference type="Proteomes" id="UP000249688">
    <property type="component" value="Unassembled WGS sequence"/>
</dbReference>
<gene>
    <name evidence="6" type="ORF">C8P66_103173</name>
</gene>
<dbReference type="InterPro" id="IPR046358">
    <property type="entry name" value="Flagellin_C"/>
</dbReference>
<dbReference type="PANTHER" id="PTHR42792:SF2">
    <property type="entry name" value="FLAGELLIN"/>
    <property type="match status" value="1"/>
</dbReference>
<dbReference type="Pfam" id="PF00700">
    <property type="entry name" value="Flagellin_C"/>
    <property type="match status" value="1"/>
</dbReference>
<comment type="subcellular location">
    <subcellularLocation>
        <location evidence="3">Secreted</location>
    </subcellularLocation>
    <subcellularLocation>
        <location evidence="3">Bacterial flagellum</location>
    </subcellularLocation>
</comment>
<dbReference type="InterPro" id="IPR001492">
    <property type="entry name" value="Flagellin"/>
</dbReference>
<keyword evidence="3" id="KW-0964">Secreted</keyword>
<accession>A0A2W7IPI5</accession>
<evidence type="ECO:0000256" key="2">
    <source>
        <dbReference type="ARBA" id="ARBA00023143"/>
    </source>
</evidence>
<evidence type="ECO:0000259" key="5">
    <source>
        <dbReference type="Pfam" id="PF00700"/>
    </source>
</evidence>
<evidence type="ECO:0000256" key="3">
    <source>
        <dbReference type="RuleBase" id="RU362073"/>
    </source>
</evidence>
<proteinExistence type="inferred from homology"/>
<name>A0A2W7IPI5_9PROT</name>
<feature type="domain" description="Flagellin N-terminal" evidence="4">
    <location>
        <begin position="6"/>
        <end position="141"/>
    </location>
</feature>
<keyword evidence="6" id="KW-0966">Cell projection</keyword>
<dbReference type="EMBL" id="QKYU01000003">
    <property type="protein sequence ID" value="PZW49147.1"/>
    <property type="molecule type" value="Genomic_DNA"/>
</dbReference>
<organism evidence="6 7">
    <name type="scientific">Humitalea rosea</name>
    <dbReference type="NCBI Taxonomy" id="990373"/>
    <lineage>
        <taxon>Bacteria</taxon>
        <taxon>Pseudomonadati</taxon>
        <taxon>Pseudomonadota</taxon>
        <taxon>Alphaproteobacteria</taxon>
        <taxon>Acetobacterales</taxon>
        <taxon>Roseomonadaceae</taxon>
        <taxon>Humitalea</taxon>
    </lineage>
</organism>
<dbReference type="RefSeq" id="WP_111396851.1">
    <property type="nucleotide sequence ID" value="NZ_QKYU01000003.1"/>
</dbReference>
<comment type="similarity">
    <text evidence="1 3">Belongs to the bacterial flagellin family.</text>
</comment>
<dbReference type="GO" id="GO:0005576">
    <property type="term" value="C:extracellular region"/>
    <property type="evidence" value="ECO:0007669"/>
    <property type="project" value="UniProtKB-SubCell"/>
</dbReference>
<comment type="caution">
    <text evidence="6">The sequence shown here is derived from an EMBL/GenBank/DDBJ whole genome shotgun (WGS) entry which is preliminary data.</text>
</comment>
<protein>
    <recommendedName>
        <fullName evidence="3">Flagellin</fullName>
    </recommendedName>
</protein>
<evidence type="ECO:0000313" key="6">
    <source>
        <dbReference type="EMBL" id="PZW49147.1"/>
    </source>
</evidence>
<dbReference type="InterPro" id="IPR001029">
    <property type="entry name" value="Flagellin_N"/>
</dbReference>
<keyword evidence="7" id="KW-1185">Reference proteome</keyword>
<dbReference type="PANTHER" id="PTHR42792">
    <property type="entry name" value="FLAGELLIN"/>
    <property type="match status" value="1"/>
</dbReference>
<dbReference type="SUPFAM" id="SSF64518">
    <property type="entry name" value="Phase 1 flagellin"/>
    <property type="match status" value="1"/>
</dbReference>
<reference evidence="6 7" key="1">
    <citation type="submission" date="2018-06" db="EMBL/GenBank/DDBJ databases">
        <title>Genomic Encyclopedia of Archaeal and Bacterial Type Strains, Phase II (KMG-II): from individual species to whole genera.</title>
        <authorList>
            <person name="Goeker M."/>
        </authorList>
    </citation>
    <scope>NUCLEOTIDE SEQUENCE [LARGE SCALE GENOMIC DNA]</scope>
    <source>
        <strain evidence="6 7">DSM 24525</strain>
    </source>
</reference>
<feature type="domain" description="Flagellin C-terminal" evidence="5">
    <location>
        <begin position="207"/>
        <end position="287"/>
    </location>
</feature>
<keyword evidence="2 3" id="KW-0975">Bacterial flagellum</keyword>
<keyword evidence="6" id="KW-0282">Flagellum</keyword>
<comment type="function">
    <text evidence="3">Flagellin is the subunit protein which polymerizes to form the filaments of bacterial flagella.</text>
</comment>
<dbReference type="OrthoDB" id="8328560at2"/>
<dbReference type="Pfam" id="PF00669">
    <property type="entry name" value="Flagellin_N"/>
    <property type="match status" value="1"/>
</dbReference>
<dbReference type="AlphaFoldDB" id="A0A2W7IPI5"/>
<evidence type="ECO:0000313" key="7">
    <source>
        <dbReference type="Proteomes" id="UP000249688"/>
    </source>
</evidence>
<evidence type="ECO:0000259" key="4">
    <source>
        <dbReference type="Pfam" id="PF00669"/>
    </source>
</evidence>
<dbReference type="GO" id="GO:0005198">
    <property type="term" value="F:structural molecule activity"/>
    <property type="evidence" value="ECO:0007669"/>
    <property type="project" value="UniProtKB-UniRule"/>
</dbReference>
<dbReference type="GO" id="GO:0009288">
    <property type="term" value="C:bacterial-type flagellum"/>
    <property type="evidence" value="ECO:0007669"/>
    <property type="project" value="UniProtKB-SubCell"/>
</dbReference>